<protein>
    <submittedName>
        <fullName evidence="3">Uncharacterized protein</fullName>
    </submittedName>
</protein>
<dbReference type="Proteomes" id="UP000663870">
    <property type="component" value="Unassembled WGS sequence"/>
</dbReference>
<sequence length="534" mass="61677">MRENKMMNDKNKETGFNSEDDNYSVFSTSLVENVNDSAESNSITELDENEKNCTMQFNKVWSDMSDYYINLINSASDNIEQPTKKRNDSSVDLSANNEQCLTTASNTRVENVDWCVRIMHPISNTFRIYYDSDFERQHIKSEIPKLTDCLGNTRLYFSPASAFANGQVECTIVFKAPDGYFYFAPYAFVRRANKGFKFENSTVFYLEKDANDDEFFFLEMIICKLKNNMFESNDKQEHNTCQIKRFPCGTVVNIDHKLLSSWGINEKEKKMNKNAKPVTPNKLAKLLNSYTAHIVFRRTHWDPVEKQFVSEPEILFCSNAFTPVNGSVRVHQYDYSPNKLKIKKLILSRISSLQNINQYNLQVSCIMPKMYECTNLKNKYLKAKILTSSEHDSRIHPNYKFMDGQKPVDSILIRVDQYDSTLTFTVIKRTVEEWETDFILNQGLPVSSSNISTVRTVPLDSPSMNSFRVQLQLCDKSSDTDVPYPKSTVISELQDDGKFCCLYCNQASTHVKRSFEKEPQERTGSPLLKNQKHT</sequence>
<evidence type="ECO:0000313" key="4">
    <source>
        <dbReference type="Proteomes" id="UP000663870"/>
    </source>
</evidence>
<accession>A0A814W977</accession>
<comment type="caution">
    <text evidence="3">The sequence shown here is derived from an EMBL/GenBank/DDBJ whole genome shotgun (WGS) entry which is preliminary data.</text>
</comment>
<feature type="region of interest" description="Disordered" evidence="1">
    <location>
        <begin position="513"/>
        <end position="534"/>
    </location>
</feature>
<dbReference type="Proteomes" id="UP000663854">
    <property type="component" value="Unassembled WGS sequence"/>
</dbReference>
<evidence type="ECO:0000313" key="3">
    <source>
        <dbReference type="EMBL" id="CAF1199315.1"/>
    </source>
</evidence>
<reference evidence="3" key="1">
    <citation type="submission" date="2021-02" db="EMBL/GenBank/DDBJ databases">
        <authorList>
            <person name="Nowell W R."/>
        </authorList>
    </citation>
    <scope>NUCLEOTIDE SEQUENCE</scope>
</reference>
<dbReference type="AlphaFoldDB" id="A0A814W977"/>
<dbReference type="EMBL" id="CAJNOL010000786">
    <property type="protein sequence ID" value="CAF1199315.1"/>
    <property type="molecule type" value="Genomic_DNA"/>
</dbReference>
<keyword evidence="4" id="KW-1185">Reference proteome</keyword>
<organism evidence="3 4">
    <name type="scientific">Rotaria sordida</name>
    <dbReference type="NCBI Taxonomy" id="392033"/>
    <lineage>
        <taxon>Eukaryota</taxon>
        <taxon>Metazoa</taxon>
        <taxon>Spiralia</taxon>
        <taxon>Gnathifera</taxon>
        <taxon>Rotifera</taxon>
        <taxon>Eurotatoria</taxon>
        <taxon>Bdelloidea</taxon>
        <taxon>Philodinida</taxon>
        <taxon>Philodinidae</taxon>
        <taxon>Rotaria</taxon>
    </lineage>
</organism>
<name>A0A814W977_9BILA</name>
<dbReference type="EMBL" id="CAJNOH010000454">
    <property type="protein sequence ID" value="CAF1045009.1"/>
    <property type="molecule type" value="Genomic_DNA"/>
</dbReference>
<gene>
    <name evidence="3" type="ORF">JXQ802_LOCUS24326</name>
    <name evidence="2" type="ORF">PYM288_LOCUS16847</name>
</gene>
<feature type="region of interest" description="Disordered" evidence="1">
    <location>
        <begin position="1"/>
        <end position="20"/>
    </location>
</feature>
<evidence type="ECO:0000313" key="2">
    <source>
        <dbReference type="EMBL" id="CAF1045009.1"/>
    </source>
</evidence>
<feature type="compositionally biased region" description="Basic and acidic residues" evidence="1">
    <location>
        <begin position="1"/>
        <end position="13"/>
    </location>
</feature>
<proteinExistence type="predicted"/>
<evidence type="ECO:0000256" key="1">
    <source>
        <dbReference type="SAM" id="MobiDB-lite"/>
    </source>
</evidence>